<protein>
    <recommendedName>
        <fullName evidence="3">DUF4178 domain-containing protein</fullName>
    </recommendedName>
</protein>
<dbReference type="EMBL" id="LCRI01000022">
    <property type="protein sequence ID" value="KKW32485.1"/>
    <property type="molecule type" value="Genomic_DNA"/>
</dbReference>
<evidence type="ECO:0000313" key="1">
    <source>
        <dbReference type="EMBL" id="KKW32485.1"/>
    </source>
</evidence>
<sequence length="149" mass="16359">MKIEDLLHHLKPGSQMNIHNKPFVFAGKAKITLDGGDVRYWLYEEDGGFLAVAPDAEELVLFHLLDEEIDPQGGMILHKGDEHEFSYEDAGVATGVDGGAAAEEGDRYSFSDYESDEGRVVRLITNENTGEIKAYEGTVVVEEDILASA</sequence>
<gene>
    <name evidence="1" type="ORF">UY77_C0022G0001</name>
</gene>
<evidence type="ECO:0000313" key="2">
    <source>
        <dbReference type="Proteomes" id="UP000034711"/>
    </source>
</evidence>
<comment type="caution">
    <text evidence="1">The sequence shown here is derived from an EMBL/GenBank/DDBJ whole genome shotgun (WGS) entry which is preliminary data.</text>
</comment>
<organism evidence="1 2">
    <name type="scientific">Candidatus Uhrbacteria bacterium GW2011_GWA2_53_10</name>
    <dbReference type="NCBI Taxonomy" id="1618980"/>
    <lineage>
        <taxon>Bacteria</taxon>
        <taxon>Candidatus Uhriibacteriota</taxon>
    </lineage>
</organism>
<accession>A0A0G1XNN3</accession>
<dbReference type="AlphaFoldDB" id="A0A0G1XNN3"/>
<name>A0A0G1XNN3_9BACT</name>
<reference evidence="1 2" key="1">
    <citation type="journal article" date="2015" name="Nature">
        <title>rRNA introns, odd ribosomes, and small enigmatic genomes across a large radiation of phyla.</title>
        <authorList>
            <person name="Brown C.T."/>
            <person name="Hug L.A."/>
            <person name="Thomas B.C."/>
            <person name="Sharon I."/>
            <person name="Castelle C.J."/>
            <person name="Singh A."/>
            <person name="Wilkins M.J."/>
            <person name="Williams K.H."/>
            <person name="Banfield J.F."/>
        </authorList>
    </citation>
    <scope>NUCLEOTIDE SEQUENCE [LARGE SCALE GENOMIC DNA]</scope>
</reference>
<dbReference type="Proteomes" id="UP000034711">
    <property type="component" value="Unassembled WGS sequence"/>
</dbReference>
<proteinExistence type="predicted"/>
<evidence type="ECO:0008006" key="3">
    <source>
        <dbReference type="Google" id="ProtNLM"/>
    </source>
</evidence>